<evidence type="ECO:0000256" key="1">
    <source>
        <dbReference type="SAM" id="MobiDB-lite"/>
    </source>
</evidence>
<protein>
    <submittedName>
        <fullName evidence="2">Uncharacterized protein</fullName>
    </submittedName>
</protein>
<dbReference type="Proteomes" id="UP001281761">
    <property type="component" value="Unassembled WGS sequence"/>
</dbReference>
<name>A0ABQ9YDH8_9EUKA</name>
<evidence type="ECO:0000313" key="3">
    <source>
        <dbReference type="Proteomes" id="UP001281761"/>
    </source>
</evidence>
<sequence length="93" mass="10689">MRQFVEQQVQTTQVRQRAEETTLKLRNPVPSKRKCVQFSKLRHKRGHRDDPRIQETNHNLGTSLDQMGATSIRCVTGSGESEWGYGTAHLELL</sequence>
<dbReference type="EMBL" id="JARBJD010000014">
    <property type="protein sequence ID" value="KAK2961827.1"/>
    <property type="molecule type" value="Genomic_DNA"/>
</dbReference>
<evidence type="ECO:0000313" key="2">
    <source>
        <dbReference type="EMBL" id="KAK2961827.1"/>
    </source>
</evidence>
<keyword evidence="3" id="KW-1185">Reference proteome</keyword>
<feature type="region of interest" description="Disordered" evidence="1">
    <location>
        <begin position="39"/>
        <end position="64"/>
    </location>
</feature>
<organism evidence="2 3">
    <name type="scientific">Blattamonas nauphoetae</name>
    <dbReference type="NCBI Taxonomy" id="2049346"/>
    <lineage>
        <taxon>Eukaryota</taxon>
        <taxon>Metamonada</taxon>
        <taxon>Preaxostyla</taxon>
        <taxon>Oxymonadida</taxon>
        <taxon>Blattamonas</taxon>
    </lineage>
</organism>
<gene>
    <name evidence="2" type="ORF">BLNAU_3264</name>
</gene>
<comment type="caution">
    <text evidence="2">The sequence shown here is derived from an EMBL/GenBank/DDBJ whole genome shotgun (WGS) entry which is preliminary data.</text>
</comment>
<reference evidence="2 3" key="1">
    <citation type="journal article" date="2022" name="bioRxiv">
        <title>Genomics of Preaxostyla Flagellates Illuminates Evolutionary Transitions and the Path Towards Mitochondrial Loss.</title>
        <authorList>
            <person name="Novak L.V.F."/>
            <person name="Treitli S.C."/>
            <person name="Pyrih J."/>
            <person name="Halakuc P."/>
            <person name="Pipaliya S.V."/>
            <person name="Vacek V."/>
            <person name="Brzon O."/>
            <person name="Soukal P."/>
            <person name="Eme L."/>
            <person name="Dacks J.B."/>
            <person name="Karnkowska A."/>
            <person name="Elias M."/>
            <person name="Hampl V."/>
        </authorList>
    </citation>
    <scope>NUCLEOTIDE SEQUENCE [LARGE SCALE GENOMIC DNA]</scope>
    <source>
        <strain evidence="2">NAU3</strain>
        <tissue evidence="2">Gut</tissue>
    </source>
</reference>
<proteinExistence type="predicted"/>
<accession>A0ABQ9YDH8</accession>